<comment type="caution">
    <text evidence="1">The sequence shown here is derived from an EMBL/GenBank/DDBJ whole genome shotgun (WGS) entry which is preliminary data.</text>
</comment>
<keyword evidence="2" id="KW-1185">Reference proteome</keyword>
<reference evidence="1" key="1">
    <citation type="submission" date="2019-10" db="EMBL/GenBank/DDBJ databases">
        <title>The sequence and de novo assembly of the wild yak genome.</title>
        <authorList>
            <person name="Liu Y."/>
        </authorList>
    </citation>
    <scope>NUCLEOTIDE SEQUENCE [LARGE SCALE GENOMIC DNA]</scope>
    <source>
        <strain evidence="1">WY2019</strain>
    </source>
</reference>
<dbReference type="Proteomes" id="UP000322234">
    <property type="component" value="Unassembled WGS sequence"/>
</dbReference>
<dbReference type="EMBL" id="VBQZ03000090">
    <property type="protein sequence ID" value="MXQ93063.1"/>
    <property type="molecule type" value="Genomic_DNA"/>
</dbReference>
<name>A0A6B0S111_9CETA</name>
<protein>
    <submittedName>
        <fullName evidence="1">Uncharacterized protein</fullName>
    </submittedName>
</protein>
<evidence type="ECO:0000313" key="2">
    <source>
        <dbReference type="Proteomes" id="UP000322234"/>
    </source>
</evidence>
<organism evidence="1 2">
    <name type="scientific">Bos mutus</name>
    <name type="common">wild yak</name>
    <dbReference type="NCBI Taxonomy" id="72004"/>
    <lineage>
        <taxon>Eukaryota</taxon>
        <taxon>Metazoa</taxon>
        <taxon>Chordata</taxon>
        <taxon>Craniata</taxon>
        <taxon>Vertebrata</taxon>
        <taxon>Euteleostomi</taxon>
        <taxon>Mammalia</taxon>
        <taxon>Eutheria</taxon>
        <taxon>Laurasiatheria</taxon>
        <taxon>Artiodactyla</taxon>
        <taxon>Ruminantia</taxon>
        <taxon>Pecora</taxon>
        <taxon>Bovidae</taxon>
        <taxon>Bovinae</taxon>
        <taxon>Bos</taxon>
    </lineage>
</organism>
<evidence type="ECO:0000313" key="1">
    <source>
        <dbReference type="EMBL" id="MXQ93063.1"/>
    </source>
</evidence>
<proteinExistence type="predicted"/>
<accession>A0A6B0S111</accession>
<sequence length="212" mass="23756">MNPVLNQEIKAFSLLEDTSSGLSEDRVVSVSFRVLYPIVIMSLGVFYDAGDVGFQRNITVKLYHAEQEEALFNARFSPLSCGVQVNKLWYKPVEQFILLESFEGTILWESQDLQGLVSRNLHKVTVNDGGGVLRVVTTGEGALPHEFMEGVEGVAGGFIYTIQEGDALLKTLNSRPQRLLNHIHNLQEEDDLLKEESSLYDDIVFVDVVDTY</sequence>
<dbReference type="AlphaFoldDB" id="A0A6B0S111"/>
<gene>
    <name evidence="1" type="ORF">E5288_WYG019699</name>
</gene>